<keyword evidence="2" id="KW-1133">Transmembrane helix</keyword>
<proteinExistence type="predicted"/>
<keyword evidence="2" id="KW-0812">Transmembrane</keyword>
<evidence type="ECO:0000256" key="2">
    <source>
        <dbReference type="SAM" id="Phobius"/>
    </source>
</evidence>
<feature type="transmembrane region" description="Helical" evidence="2">
    <location>
        <begin position="609"/>
        <end position="627"/>
    </location>
</feature>
<evidence type="ECO:0000313" key="4">
    <source>
        <dbReference type="Proteomes" id="UP000199370"/>
    </source>
</evidence>
<feature type="region of interest" description="Disordered" evidence="1">
    <location>
        <begin position="180"/>
        <end position="255"/>
    </location>
</feature>
<dbReference type="EMBL" id="FNIA01000007">
    <property type="protein sequence ID" value="SDM75726.1"/>
    <property type="molecule type" value="Genomic_DNA"/>
</dbReference>
<feature type="transmembrane region" description="Helical" evidence="2">
    <location>
        <begin position="262"/>
        <end position="283"/>
    </location>
</feature>
<feature type="transmembrane region" description="Helical" evidence="2">
    <location>
        <begin position="578"/>
        <end position="602"/>
    </location>
</feature>
<dbReference type="PANTHER" id="PTHR43471">
    <property type="entry name" value="ABC TRANSPORTER PERMEASE"/>
    <property type="match status" value="1"/>
</dbReference>
<feature type="compositionally biased region" description="Gly residues" evidence="1">
    <location>
        <begin position="205"/>
        <end position="226"/>
    </location>
</feature>
<gene>
    <name evidence="3" type="ORF">SAMN05192554_1074</name>
</gene>
<dbReference type="Proteomes" id="UP000199370">
    <property type="component" value="Unassembled WGS sequence"/>
</dbReference>
<dbReference type="AlphaFoldDB" id="A0A1G9VUS4"/>
<feature type="transmembrane region" description="Helical" evidence="2">
    <location>
        <begin position="338"/>
        <end position="358"/>
    </location>
</feature>
<evidence type="ECO:0000256" key="1">
    <source>
        <dbReference type="SAM" id="MobiDB-lite"/>
    </source>
</evidence>
<reference evidence="3 4" key="1">
    <citation type="submission" date="2016-10" db="EMBL/GenBank/DDBJ databases">
        <authorList>
            <person name="de Groot N.N."/>
        </authorList>
    </citation>
    <scope>NUCLEOTIDE SEQUENCE [LARGE SCALE GENOMIC DNA]</scope>
    <source>
        <strain evidence="4">EB21,IBRC-M 10013,KCTC 4048</strain>
    </source>
</reference>
<keyword evidence="4" id="KW-1185">Reference proteome</keyword>
<dbReference type="STRING" id="996166.SAMN05192554_1074"/>
<evidence type="ECO:0000313" key="3">
    <source>
        <dbReference type="EMBL" id="SDM75726.1"/>
    </source>
</evidence>
<feature type="transmembrane region" description="Helical" evidence="2">
    <location>
        <begin position="53"/>
        <end position="71"/>
    </location>
</feature>
<keyword evidence="2" id="KW-0472">Membrane</keyword>
<feature type="transmembrane region" description="Helical" evidence="2">
    <location>
        <begin position="314"/>
        <end position="332"/>
    </location>
</feature>
<sequence>MTRGSRLTAVTTRLRSVPSRLRDRWPPLSPRKTLRIARWEVEKSAGTIDRRTAAVALLMLVVGGLAAPVVIAQGPGLDDGIYRVGVEPGDPYYEVVQASDKFDARPGKASAAALNGGEIDLLVTDRGPIIPRSTRKGQAAYAEFRSAVVEYNDGQMHLEDNQSAAFPVAVDVFYESRGGSSFAPDGGTDDGAGSTDGTDDDGSGTSTGGDGSDTGEDGAAGGGGTDADGDDGVPAANLGGTGGFGGGTSSGDPSSISPPFPFSSLVLAFLFIVPMNFVIQAYGSTIINERINRRGELLLVAPVSRRDIIAGKTLPYLLGLVAVTVGIAWAIGGGPASVGAVIPIALLFLASTFVGGMFARSFKELTFVTIAVSVFLTSYVFVPAIFTDVTPIALISPLTVVVMDLQGQSVGLGEFTFATAPFLLTSLVLFTLGAGTYREEDMFSQRPVHRKALDAIATRVRSVGSVALVTMLLLPFVFLAELLAIALVFILPRSVSVPALFLTVAVIEEIAKSIHVYAGFEYARFERSKRAAVVLGIASGVGFFLAEKLTLLVQLVQLQTLPEGQSAFPDAAVGGVDPLVALGLLALPLLLHTVTATLSALGAQRSRRAYLGAFCVAVAVHLLYNLGVSGLVA</sequence>
<accession>A0A1G9VUS4</accession>
<feature type="transmembrane region" description="Helical" evidence="2">
    <location>
        <begin position="532"/>
        <end position="558"/>
    </location>
</feature>
<name>A0A1G9VUS4_9EURY</name>
<protein>
    <submittedName>
        <fullName evidence="3">ABC-2 family transporter protein</fullName>
    </submittedName>
</protein>
<feature type="transmembrane region" description="Helical" evidence="2">
    <location>
        <begin position="415"/>
        <end position="437"/>
    </location>
</feature>
<organism evidence="3 4">
    <name type="scientific">Haloarchaeobius iranensis</name>
    <dbReference type="NCBI Taxonomy" id="996166"/>
    <lineage>
        <taxon>Archaea</taxon>
        <taxon>Methanobacteriati</taxon>
        <taxon>Methanobacteriota</taxon>
        <taxon>Stenosarchaea group</taxon>
        <taxon>Halobacteria</taxon>
        <taxon>Halobacteriales</taxon>
        <taxon>Halorubellaceae</taxon>
        <taxon>Haloarchaeobius</taxon>
    </lineage>
</organism>
<feature type="transmembrane region" description="Helical" evidence="2">
    <location>
        <begin position="466"/>
        <end position="491"/>
    </location>
</feature>
<feature type="transmembrane region" description="Helical" evidence="2">
    <location>
        <begin position="365"/>
        <end position="386"/>
    </location>
</feature>
<feature type="compositionally biased region" description="Gly residues" evidence="1">
    <location>
        <begin position="239"/>
        <end position="249"/>
    </location>
</feature>